<dbReference type="PROSITE" id="PS50893">
    <property type="entry name" value="ABC_TRANSPORTER_2"/>
    <property type="match status" value="1"/>
</dbReference>
<dbReference type="Proteomes" id="UP000035661">
    <property type="component" value="Chromosome"/>
</dbReference>
<dbReference type="Gene3D" id="3.40.50.300">
    <property type="entry name" value="P-loop containing nucleotide triphosphate hydrolases"/>
    <property type="match status" value="1"/>
</dbReference>
<dbReference type="CDD" id="cd03230">
    <property type="entry name" value="ABC_DR_subfamily_A"/>
    <property type="match status" value="1"/>
</dbReference>
<dbReference type="RefSeq" id="WP_047791401.1">
    <property type="nucleotide sequence ID" value="NZ_CP011856.1"/>
</dbReference>
<dbReference type="SUPFAM" id="SSF52540">
    <property type="entry name" value="P-loop containing nucleoside triphosphate hydrolases"/>
    <property type="match status" value="1"/>
</dbReference>
<keyword evidence="4 6" id="KW-0067">ATP-binding</keyword>
<evidence type="ECO:0000313" key="7">
    <source>
        <dbReference type="Proteomes" id="UP000035661"/>
    </source>
</evidence>
<dbReference type="PANTHER" id="PTHR42711:SF5">
    <property type="entry name" value="ABC TRANSPORTER ATP-BINDING PROTEIN NATA"/>
    <property type="match status" value="1"/>
</dbReference>
<name>A0A0H3XMJ1_9MOLU</name>
<evidence type="ECO:0000256" key="3">
    <source>
        <dbReference type="ARBA" id="ARBA00022741"/>
    </source>
</evidence>
<dbReference type="SMART" id="SM00382">
    <property type="entry name" value="AAA"/>
    <property type="match status" value="1"/>
</dbReference>
<protein>
    <submittedName>
        <fullName evidence="6">ABC transporter ATP-binding protein</fullName>
    </submittedName>
</protein>
<dbReference type="STRING" id="315358.SERIO_v1c05960"/>
<dbReference type="InterPro" id="IPR050763">
    <property type="entry name" value="ABC_transporter_ATP-binding"/>
</dbReference>
<dbReference type="InterPro" id="IPR027417">
    <property type="entry name" value="P-loop_NTPase"/>
</dbReference>
<dbReference type="PANTHER" id="PTHR42711">
    <property type="entry name" value="ABC TRANSPORTER ATP-BINDING PROTEIN"/>
    <property type="match status" value="1"/>
</dbReference>
<reference evidence="6 7" key="1">
    <citation type="journal article" date="2015" name="Genome Biol. Evol.">
        <title>Found and Lost: The Fates of Horizontally Acquired Genes in Arthropod-Symbiotic Spiroplasma.</title>
        <authorList>
            <person name="Lo W.S."/>
            <person name="Gasparich G.E."/>
            <person name="Kuo C.H."/>
        </authorList>
    </citation>
    <scope>NUCLEOTIDE SEQUENCE [LARGE SCALE GENOMIC DNA]</scope>
    <source>
        <strain evidence="7">TDA-040725-5</strain>
    </source>
</reference>
<reference evidence="7" key="2">
    <citation type="submission" date="2015-06" db="EMBL/GenBank/DDBJ databases">
        <title>Complete genome sequence of Spiroplasma eriocheiris TDA-040725-5 (DSM 21848).</title>
        <authorList>
            <person name="Lo W.-S."/>
            <person name="Kuo C.-H."/>
        </authorList>
    </citation>
    <scope>NUCLEOTIDE SEQUENCE [LARGE SCALE GENOMIC DNA]</scope>
    <source>
        <strain evidence="7">TDA-040725-5</strain>
    </source>
</reference>
<dbReference type="PATRIC" id="fig|743698.3.peg.596"/>
<dbReference type="PROSITE" id="PS00211">
    <property type="entry name" value="ABC_TRANSPORTER_1"/>
    <property type="match status" value="1"/>
</dbReference>
<dbReference type="Pfam" id="PF00005">
    <property type="entry name" value="ABC_tran"/>
    <property type="match status" value="1"/>
</dbReference>
<evidence type="ECO:0000259" key="5">
    <source>
        <dbReference type="PROSITE" id="PS50893"/>
    </source>
</evidence>
<evidence type="ECO:0000256" key="1">
    <source>
        <dbReference type="ARBA" id="ARBA00005417"/>
    </source>
</evidence>
<keyword evidence="3" id="KW-0547">Nucleotide-binding</keyword>
<dbReference type="KEGG" id="seri:SERIO_v1c05960"/>
<accession>A0A0H3XMJ1</accession>
<dbReference type="AlphaFoldDB" id="A0A0H3XMJ1"/>
<comment type="similarity">
    <text evidence="1">Belongs to the ABC transporter superfamily.</text>
</comment>
<evidence type="ECO:0000313" key="6">
    <source>
        <dbReference type="EMBL" id="AKM54167.1"/>
    </source>
</evidence>
<gene>
    <name evidence="6" type="ORF">SERIO_v1c05960</name>
</gene>
<dbReference type="GO" id="GO:0005524">
    <property type="term" value="F:ATP binding"/>
    <property type="evidence" value="ECO:0007669"/>
    <property type="project" value="UniProtKB-KW"/>
</dbReference>
<evidence type="ECO:0000256" key="4">
    <source>
        <dbReference type="ARBA" id="ARBA00022840"/>
    </source>
</evidence>
<dbReference type="EMBL" id="CP011856">
    <property type="protein sequence ID" value="AKM54167.1"/>
    <property type="molecule type" value="Genomic_DNA"/>
</dbReference>
<keyword evidence="7" id="KW-1185">Reference proteome</keyword>
<dbReference type="InterPro" id="IPR003593">
    <property type="entry name" value="AAA+_ATPase"/>
</dbReference>
<dbReference type="InterPro" id="IPR003439">
    <property type="entry name" value="ABC_transporter-like_ATP-bd"/>
</dbReference>
<dbReference type="InterPro" id="IPR017871">
    <property type="entry name" value="ABC_transporter-like_CS"/>
</dbReference>
<organism evidence="6 7">
    <name type="scientific">Spiroplasma eriocheiris</name>
    <dbReference type="NCBI Taxonomy" id="315358"/>
    <lineage>
        <taxon>Bacteria</taxon>
        <taxon>Bacillati</taxon>
        <taxon>Mycoplasmatota</taxon>
        <taxon>Mollicutes</taxon>
        <taxon>Entomoplasmatales</taxon>
        <taxon>Spiroplasmataceae</taxon>
        <taxon>Spiroplasma</taxon>
    </lineage>
</organism>
<keyword evidence="2" id="KW-0813">Transport</keyword>
<evidence type="ECO:0000256" key="2">
    <source>
        <dbReference type="ARBA" id="ARBA00022448"/>
    </source>
</evidence>
<feature type="domain" description="ABC transporter" evidence="5">
    <location>
        <begin position="15"/>
        <end position="234"/>
    </location>
</feature>
<proteinExistence type="inferred from homology"/>
<dbReference type="GO" id="GO:0016887">
    <property type="term" value="F:ATP hydrolysis activity"/>
    <property type="evidence" value="ECO:0007669"/>
    <property type="project" value="InterPro"/>
</dbReference>
<sequence>MADIENQQLTDDILVQAVDLTKSYRHQEVLHHINLTVKRGERIGIVGPNGTGKTTLCEILAQLRKPTSGTVSKPFGVRIGMQLQESRYPKGITGFDLMNLYLKAYKIPIKPKEIYQILLALQIEKIINKDITKLSGGQQQKINILLALIVNPDLIILDELATGLDLEIKETIYNLINDFLTEPQKGLLLISHNMEEIEQFCKTLIFMVNGKIINTVDVATVVTEYGSVEKYVKTKFKEYQIGAYNQNYTSHQEGLHNEKWAKSWAKYIDKEKDK</sequence>